<keyword evidence="4" id="KW-1185">Reference proteome</keyword>
<dbReference type="Gene3D" id="2.60.40.10">
    <property type="entry name" value="Immunoglobulins"/>
    <property type="match status" value="1"/>
</dbReference>
<dbReference type="SUPFAM" id="SSF49265">
    <property type="entry name" value="Fibronectin type III"/>
    <property type="match status" value="1"/>
</dbReference>
<evidence type="ECO:0000259" key="2">
    <source>
        <dbReference type="PROSITE" id="PS50853"/>
    </source>
</evidence>
<dbReference type="SUPFAM" id="SSF51445">
    <property type="entry name" value="(Trans)glycosidases"/>
    <property type="match status" value="1"/>
</dbReference>
<evidence type="ECO:0000256" key="1">
    <source>
        <dbReference type="ARBA" id="ARBA00022729"/>
    </source>
</evidence>
<dbReference type="InterPro" id="IPR013783">
    <property type="entry name" value="Ig-like_fold"/>
</dbReference>
<dbReference type="InterPro" id="IPR017853">
    <property type="entry name" value="GH"/>
</dbReference>
<dbReference type="InterPro" id="IPR036116">
    <property type="entry name" value="FN3_sf"/>
</dbReference>
<comment type="caution">
    <text evidence="3">The sequence shown here is derived from an EMBL/GenBank/DDBJ whole genome shotgun (WGS) entry which is preliminary data.</text>
</comment>
<dbReference type="PROSITE" id="PS50853">
    <property type="entry name" value="FN3"/>
    <property type="match status" value="1"/>
</dbReference>
<dbReference type="Pfam" id="PF02638">
    <property type="entry name" value="GHL10"/>
    <property type="match status" value="1"/>
</dbReference>
<reference evidence="4" key="1">
    <citation type="journal article" date="2019" name="Int. J. Syst. Evol. Microbiol.">
        <title>The Global Catalogue of Microorganisms (GCM) 10K type strain sequencing project: providing services to taxonomists for standard genome sequencing and annotation.</title>
        <authorList>
            <consortium name="The Broad Institute Genomics Platform"/>
            <consortium name="The Broad Institute Genome Sequencing Center for Infectious Disease"/>
            <person name="Wu L."/>
            <person name="Ma J."/>
        </authorList>
    </citation>
    <scope>NUCLEOTIDE SEQUENCE [LARGE SCALE GENOMIC DNA]</scope>
    <source>
        <strain evidence="4">JCM 17925</strain>
    </source>
</reference>
<dbReference type="InterPro" id="IPR003790">
    <property type="entry name" value="GHL10"/>
</dbReference>
<name>A0ABP8KIQ3_9BACT</name>
<evidence type="ECO:0000313" key="3">
    <source>
        <dbReference type="EMBL" id="GAA4407532.1"/>
    </source>
</evidence>
<evidence type="ECO:0000313" key="4">
    <source>
        <dbReference type="Proteomes" id="UP001500936"/>
    </source>
</evidence>
<dbReference type="Gene3D" id="3.20.20.80">
    <property type="entry name" value="Glycosidases"/>
    <property type="match status" value="1"/>
</dbReference>
<dbReference type="PANTHER" id="PTHR43405:SF1">
    <property type="entry name" value="GLYCOSYL HYDROLASE DIGH"/>
    <property type="match status" value="1"/>
</dbReference>
<sequence length="471" mass="54925">MDWPSRKGLSPEIQQREFRELLDVHSSAGFNSVIVQVRAAADAFYAKSSEPWSEWLMGRQGQPPYPFYDPLEFMIKEAHSRNLEFHAWLNLDRATYGPKSSIIPTHISRRKPEWLITFEGKKLFNLGIPEVRAYIASIMANVVRQYDVDGIHFDDYFYPYSAPNQVLGDELTYKAYYNGMNIHDWRRDNVDKLILQLRDSIRAIKPKIKFGISPFGVWRNQKEDPEGSATVAGVTSYGTLYADTRKWIREGWIDYVAPQIYFDTEFERVPFRKLVDWWTQNKGKRHLYIGLAAYRIGQPHPRDKIWMNPSQMPVQMRYIRRSDQIEGSIFFSAHSIFSNPLGVRDSLRNNFFRYPALIPPMPWKDNIAPLPPRDLKVAPLEKGIELFWQPPAKAPDGDNATYYVVYRFSEQQEQRIDDPRNIIAICAGENTTRFLDKNVERKKRYIYVVTAFDRLHNESIGTSIPSPIQAL</sequence>
<feature type="domain" description="Fibronectin type-III" evidence="2">
    <location>
        <begin position="368"/>
        <end position="471"/>
    </location>
</feature>
<accession>A0ABP8KIQ3</accession>
<dbReference type="InterPro" id="IPR003961">
    <property type="entry name" value="FN3_dom"/>
</dbReference>
<keyword evidence="1" id="KW-0732">Signal</keyword>
<gene>
    <name evidence="3" type="ORF">GCM10023187_28230</name>
</gene>
<dbReference type="EMBL" id="BAABHB010000005">
    <property type="protein sequence ID" value="GAA4407532.1"/>
    <property type="molecule type" value="Genomic_DNA"/>
</dbReference>
<organism evidence="3 4">
    <name type="scientific">Nibrella viscosa</name>
    <dbReference type="NCBI Taxonomy" id="1084524"/>
    <lineage>
        <taxon>Bacteria</taxon>
        <taxon>Pseudomonadati</taxon>
        <taxon>Bacteroidota</taxon>
        <taxon>Cytophagia</taxon>
        <taxon>Cytophagales</taxon>
        <taxon>Spirosomataceae</taxon>
        <taxon>Nibrella</taxon>
    </lineage>
</organism>
<dbReference type="Proteomes" id="UP001500936">
    <property type="component" value="Unassembled WGS sequence"/>
</dbReference>
<dbReference type="InterPro" id="IPR052177">
    <property type="entry name" value="Divisome_Glycosyl_Hydrolase"/>
</dbReference>
<dbReference type="PANTHER" id="PTHR43405">
    <property type="entry name" value="GLYCOSYL HYDROLASE DIGH"/>
    <property type="match status" value="1"/>
</dbReference>
<protein>
    <submittedName>
        <fullName evidence="3">Family 10 glycosylhydrolase</fullName>
    </submittedName>
</protein>
<proteinExistence type="predicted"/>